<proteinExistence type="predicted"/>
<dbReference type="Proteomes" id="UP000323067">
    <property type="component" value="Chromosome vii"/>
</dbReference>
<dbReference type="VEuPathDB" id="FungiDB:CCM_00795"/>
<evidence type="ECO:0000313" key="1">
    <source>
        <dbReference type="EMBL" id="ATY63577.1"/>
    </source>
</evidence>
<reference evidence="1 2" key="1">
    <citation type="journal article" date="2017" name="BMC Genomics">
        <title>Chromosome level assembly and secondary metabolite potential of the parasitic fungus Cordyceps militaris.</title>
        <authorList>
            <person name="Kramer G.J."/>
            <person name="Nodwell J.R."/>
        </authorList>
    </citation>
    <scope>NUCLEOTIDE SEQUENCE [LARGE SCALE GENOMIC DNA]</scope>
    <source>
        <strain evidence="1 2">ATCC 34164</strain>
    </source>
</reference>
<dbReference type="AlphaFoldDB" id="A0A2H4SKD7"/>
<gene>
    <name evidence="1" type="ORF">A9K55_008669</name>
</gene>
<organism evidence="1 2">
    <name type="scientific">Cordyceps militaris</name>
    <name type="common">Caterpillar fungus</name>
    <name type="synonym">Clavaria militaris</name>
    <dbReference type="NCBI Taxonomy" id="73501"/>
    <lineage>
        <taxon>Eukaryota</taxon>
        <taxon>Fungi</taxon>
        <taxon>Dikarya</taxon>
        <taxon>Ascomycota</taxon>
        <taxon>Pezizomycotina</taxon>
        <taxon>Sordariomycetes</taxon>
        <taxon>Hypocreomycetidae</taxon>
        <taxon>Hypocreales</taxon>
        <taxon>Cordycipitaceae</taxon>
        <taxon>Cordyceps</taxon>
    </lineage>
</organism>
<protein>
    <submittedName>
        <fullName evidence="1">Uncharacterized protein</fullName>
    </submittedName>
</protein>
<dbReference type="EMBL" id="CP023324">
    <property type="protein sequence ID" value="ATY63577.1"/>
    <property type="molecule type" value="Genomic_DNA"/>
</dbReference>
<accession>A0A2H4SKD7</accession>
<dbReference type="VEuPathDB" id="FungiDB:A9K55_008669"/>
<evidence type="ECO:0000313" key="2">
    <source>
        <dbReference type="Proteomes" id="UP000323067"/>
    </source>
</evidence>
<name>A0A2H4SKD7_CORMI</name>
<sequence>MTCASAHYRVAKKPRSIPVAEANSHQYVKAATTDAIFGQIWGHRWERRQAVLLGEYDTEYKSIPPRIAGLVTRKCILTVSAPGITAVDDEIMQCFPKVRSTPPRCPPVHSNPHVLSPTDRITTTVLLDFLNLYSPNSCL</sequence>